<reference evidence="9 10" key="1">
    <citation type="submission" date="2020-07" db="EMBL/GenBank/DDBJ databases">
        <title>Complete genome and description of Corynebacterium incognita strain Marseille-Q3630 sp. nov.</title>
        <authorList>
            <person name="Boxberger M."/>
        </authorList>
    </citation>
    <scope>NUCLEOTIDE SEQUENCE [LARGE SCALE GENOMIC DNA]</scope>
    <source>
        <strain evidence="9 10">Marseille-Q3630</strain>
    </source>
</reference>
<dbReference type="AlphaFoldDB" id="A0A7G7CNL5"/>
<evidence type="ECO:0000256" key="2">
    <source>
        <dbReference type="ARBA" id="ARBA00010792"/>
    </source>
</evidence>
<dbReference type="PANTHER" id="PTHR42709">
    <property type="entry name" value="ALKALINE PHOSPHATASE LIKE PROTEIN"/>
    <property type="match status" value="1"/>
</dbReference>
<comment type="subcellular location">
    <subcellularLocation>
        <location evidence="1">Cell membrane</location>
        <topology evidence="1">Multi-pass membrane protein</topology>
    </subcellularLocation>
</comment>
<dbReference type="GO" id="GO:0005886">
    <property type="term" value="C:plasma membrane"/>
    <property type="evidence" value="ECO:0007669"/>
    <property type="project" value="UniProtKB-SubCell"/>
</dbReference>
<dbReference type="InterPro" id="IPR051311">
    <property type="entry name" value="DedA_domain"/>
</dbReference>
<keyword evidence="6 7" id="KW-0472">Membrane</keyword>
<evidence type="ECO:0000313" key="9">
    <source>
        <dbReference type="EMBL" id="QNE89181.1"/>
    </source>
</evidence>
<accession>A0A7G7CNL5</accession>
<protein>
    <submittedName>
        <fullName evidence="9">DedA family protein</fullName>
    </submittedName>
</protein>
<dbReference type="InterPro" id="IPR032816">
    <property type="entry name" value="VTT_dom"/>
</dbReference>
<gene>
    <name evidence="9" type="ORF">H0194_08990</name>
</gene>
<feature type="domain" description="VTT" evidence="8">
    <location>
        <begin position="33"/>
        <end position="160"/>
    </location>
</feature>
<dbReference type="RefSeq" id="WP_185175559.1">
    <property type="nucleotide sequence ID" value="NZ_CP059404.1"/>
</dbReference>
<evidence type="ECO:0000256" key="1">
    <source>
        <dbReference type="ARBA" id="ARBA00004651"/>
    </source>
</evidence>
<name>A0A7G7CNL5_9CORY</name>
<evidence type="ECO:0000256" key="3">
    <source>
        <dbReference type="ARBA" id="ARBA00022475"/>
    </source>
</evidence>
<keyword evidence="3" id="KW-1003">Cell membrane</keyword>
<keyword evidence="5 7" id="KW-1133">Transmembrane helix</keyword>
<evidence type="ECO:0000259" key="8">
    <source>
        <dbReference type="Pfam" id="PF09335"/>
    </source>
</evidence>
<dbReference type="KEGG" id="cik:H0194_08990"/>
<dbReference type="EMBL" id="CP059404">
    <property type="protein sequence ID" value="QNE89181.1"/>
    <property type="molecule type" value="Genomic_DNA"/>
</dbReference>
<feature type="transmembrane region" description="Helical" evidence="7">
    <location>
        <begin position="53"/>
        <end position="74"/>
    </location>
</feature>
<keyword evidence="4 7" id="KW-0812">Transmembrane</keyword>
<evidence type="ECO:0000313" key="10">
    <source>
        <dbReference type="Proteomes" id="UP000515743"/>
    </source>
</evidence>
<proteinExistence type="inferred from homology"/>
<comment type="similarity">
    <text evidence="2">Belongs to the DedA family.</text>
</comment>
<dbReference type="Proteomes" id="UP000515743">
    <property type="component" value="Chromosome"/>
</dbReference>
<evidence type="ECO:0000256" key="4">
    <source>
        <dbReference type="ARBA" id="ARBA00022692"/>
    </source>
</evidence>
<feature type="transmembrane region" description="Helical" evidence="7">
    <location>
        <begin position="7"/>
        <end position="26"/>
    </location>
</feature>
<evidence type="ECO:0000256" key="6">
    <source>
        <dbReference type="ARBA" id="ARBA00023136"/>
    </source>
</evidence>
<organism evidence="9 10">
    <name type="scientific">Corynebacterium incognita</name>
    <dbReference type="NCBI Taxonomy" id="2754725"/>
    <lineage>
        <taxon>Bacteria</taxon>
        <taxon>Bacillati</taxon>
        <taxon>Actinomycetota</taxon>
        <taxon>Actinomycetes</taxon>
        <taxon>Mycobacteriales</taxon>
        <taxon>Corynebacteriaceae</taxon>
        <taxon>Corynebacterium</taxon>
    </lineage>
</organism>
<evidence type="ECO:0000256" key="5">
    <source>
        <dbReference type="ARBA" id="ARBA00022989"/>
    </source>
</evidence>
<dbReference type="PANTHER" id="PTHR42709:SF6">
    <property type="entry name" value="UNDECAPRENYL PHOSPHATE TRANSPORTER A"/>
    <property type="match status" value="1"/>
</dbReference>
<feature type="transmembrane region" description="Helical" evidence="7">
    <location>
        <begin position="175"/>
        <end position="196"/>
    </location>
</feature>
<keyword evidence="10" id="KW-1185">Reference proteome</keyword>
<dbReference type="Pfam" id="PF09335">
    <property type="entry name" value="VTT_dom"/>
    <property type="match status" value="1"/>
</dbReference>
<sequence length="237" mass="26267">MQHIIDWVVNLMSVLGAPGVGVAILLENLFPPIPSEVVLPLAGFTVASGEMNFIAALIWSTIGAVVGALILYWIGAAIGARRLYNIAERMWLVEGDDVTKSLVAFDKYGSASVFFGRFIPGIRSLISIPAGIDRMPLPKFIAWTTVGSFIWNAVLIALGYWLGDAYTKVADVIDSYSTVVYAIIALILVAILVYLVRRYLRMRKTGDDPDRDLEAEEQILRQYEARGRRKEREAEES</sequence>
<feature type="transmembrane region" description="Helical" evidence="7">
    <location>
        <begin position="140"/>
        <end position="163"/>
    </location>
</feature>
<evidence type="ECO:0000256" key="7">
    <source>
        <dbReference type="SAM" id="Phobius"/>
    </source>
</evidence>